<reference evidence="3" key="1">
    <citation type="submission" date="2019-08" db="EMBL/GenBank/DDBJ databases">
        <authorList>
            <person name="Kucharzyk K."/>
            <person name="Murdoch R.W."/>
            <person name="Higgins S."/>
            <person name="Loffler F."/>
        </authorList>
    </citation>
    <scope>NUCLEOTIDE SEQUENCE</scope>
</reference>
<dbReference type="EMBL" id="VSSQ01032368">
    <property type="protein sequence ID" value="MPM83611.1"/>
    <property type="molecule type" value="Genomic_DNA"/>
</dbReference>
<dbReference type="GO" id="GO:0042803">
    <property type="term" value="F:protein homodimerization activity"/>
    <property type="evidence" value="ECO:0007669"/>
    <property type="project" value="InterPro"/>
</dbReference>
<name>A0A645D385_9ZZZZ</name>
<dbReference type="GO" id="GO:0006457">
    <property type="term" value="P:protein folding"/>
    <property type="evidence" value="ECO:0007669"/>
    <property type="project" value="InterPro"/>
</dbReference>
<dbReference type="PROSITE" id="PS01071">
    <property type="entry name" value="GRPE"/>
    <property type="match status" value="1"/>
</dbReference>
<proteinExistence type="inferred from homology"/>
<evidence type="ECO:0000256" key="2">
    <source>
        <dbReference type="ARBA" id="ARBA00023186"/>
    </source>
</evidence>
<dbReference type="AlphaFoldDB" id="A0A645D385"/>
<dbReference type="PANTHER" id="PTHR21237">
    <property type="entry name" value="GRPE PROTEIN"/>
    <property type="match status" value="1"/>
</dbReference>
<dbReference type="PANTHER" id="PTHR21237:SF23">
    <property type="entry name" value="GRPE PROTEIN HOMOLOG, MITOCHONDRIAL"/>
    <property type="match status" value="1"/>
</dbReference>
<dbReference type="InterPro" id="IPR013805">
    <property type="entry name" value="GrpE_CC"/>
</dbReference>
<dbReference type="SUPFAM" id="SSF51064">
    <property type="entry name" value="Head domain of nucleotide exchange factor GrpE"/>
    <property type="match status" value="1"/>
</dbReference>
<protein>
    <submittedName>
        <fullName evidence="3">Protein GrpE</fullName>
    </submittedName>
</protein>
<gene>
    <name evidence="3" type="primary">grpE_45</name>
    <name evidence="3" type="ORF">SDC9_130680</name>
</gene>
<dbReference type="HAMAP" id="MF_01151">
    <property type="entry name" value="GrpE"/>
    <property type="match status" value="1"/>
</dbReference>
<dbReference type="InterPro" id="IPR009012">
    <property type="entry name" value="GrpE_head"/>
</dbReference>
<dbReference type="Gene3D" id="3.90.20.20">
    <property type="match status" value="1"/>
</dbReference>
<dbReference type="Pfam" id="PF01025">
    <property type="entry name" value="GrpE"/>
    <property type="match status" value="1"/>
</dbReference>
<evidence type="ECO:0000313" key="3">
    <source>
        <dbReference type="EMBL" id="MPM83611.1"/>
    </source>
</evidence>
<dbReference type="InterPro" id="IPR000740">
    <property type="entry name" value="GrpE"/>
</dbReference>
<evidence type="ECO:0000256" key="1">
    <source>
        <dbReference type="ARBA" id="ARBA00009054"/>
    </source>
</evidence>
<sequence>MKIKIEALQKELATKQDEIDGLNDRYLRMAAEYDNFKKRTQKEKEELSILSKNELLKQLLPVFDNIERASDIKNSDMLSEGLALILKSFKQVLDKNGIKEIDILGKEFDPILCEALAHVDDDDKPENTVCEILQKGYVYGDKVIRHALVKVVN</sequence>
<comment type="similarity">
    <text evidence="1">Belongs to the GrpE family.</text>
</comment>
<organism evidence="3">
    <name type="scientific">bioreactor metagenome</name>
    <dbReference type="NCBI Taxonomy" id="1076179"/>
    <lineage>
        <taxon>unclassified sequences</taxon>
        <taxon>metagenomes</taxon>
        <taxon>ecological metagenomes</taxon>
    </lineage>
</organism>
<dbReference type="CDD" id="cd00446">
    <property type="entry name" value="GrpE"/>
    <property type="match status" value="1"/>
</dbReference>
<dbReference type="GO" id="GO:0051087">
    <property type="term" value="F:protein-folding chaperone binding"/>
    <property type="evidence" value="ECO:0007669"/>
    <property type="project" value="InterPro"/>
</dbReference>
<accession>A0A645D385</accession>
<dbReference type="Gene3D" id="2.30.22.10">
    <property type="entry name" value="Head domain of nucleotide exchange factor GrpE"/>
    <property type="match status" value="1"/>
</dbReference>
<keyword evidence="2" id="KW-0143">Chaperone</keyword>
<dbReference type="PRINTS" id="PR00773">
    <property type="entry name" value="GRPEPROTEIN"/>
</dbReference>
<dbReference type="SUPFAM" id="SSF58014">
    <property type="entry name" value="Coiled-coil domain of nucleotide exchange factor GrpE"/>
    <property type="match status" value="1"/>
</dbReference>
<dbReference type="GO" id="GO:0051082">
    <property type="term" value="F:unfolded protein binding"/>
    <property type="evidence" value="ECO:0007669"/>
    <property type="project" value="TreeGrafter"/>
</dbReference>
<dbReference type="GO" id="GO:0000774">
    <property type="term" value="F:adenyl-nucleotide exchange factor activity"/>
    <property type="evidence" value="ECO:0007669"/>
    <property type="project" value="InterPro"/>
</dbReference>
<comment type="caution">
    <text evidence="3">The sequence shown here is derived from an EMBL/GenBank/DDBJ whole genome shotgun (WGS) entry which is preliminary data.</text>
</comment>